<feature type="region of interest" description="Disordered" evidence="10">
    <location>
        <begin position="1"/>
        <end position="24"/>
    </location>
</feature>
<dbReference type="Gene3D" id="1.10.10.60">
    <property type="entry name" value="Homeodomain-like"/>
    <property type="match status" value="1"/>
</dbReference>
<reference evidence="15" key="1">
    <citation type="journal article" date="2010" name="Genome Biol.">
        <title>Genome sequence of the necrotrophic plant pathogen Pythium ultimum reveals original pathogenicity mechanisms and effector repertoire.</title>
        <authorList>
            <person name="Levesque C.A."/>
            <person name="Brouwer H."/>
            <person name="Cano L."/>
            <person name="Hamilton J.P."/>
            <person name="Holt C."/>
            <person name="Huitema E."/>
            <person name="Raffaele S."/>
            <person name="Robideau G.P."/>
            <person name="Thines M."/>
            <person name="Win J."/>
            <person name="Zerillo M.M."/>
            <person name="Beakes G.W."/>
            <person name="Boore J.L."/>
            <person name="Busam D."/>
            <person name="Dumas B."/>
            <person name="Ferriera S."/>
            <person name="Fuerstenberg S.I."/>
            <person name="Gachon C.M."/>
            <person name="Gaulin E."/>
            <person name="Govers F."/>
            <person name="Grenville-Briggs L."/>
            <person name="Horner N."/>
            <person name="Hostetler J."/>
            <person name="Jiang R.H."/>
            <person name="Johnson J."/>
            <person name="Krajaejun T."/>
            <person name="Lin H."/>
            <person name="Meijer H.J."/>
            <person name="Moore B."/>
            <person name="Morris P."/>
            <person name="Phuntmart V."/>
            <person name="Puiu D."/>
            <person name="Shetty J."/>
            <person name="Stajich J.E."/>
            <person name="Tripathy S."/>
            <person name="Wawra S."/>
            <person name="van West P."/>
            <person name="Whitty B.R."/>
            <person name="Coutinho P.M."/>
            <person name="Henrissat B."/>
            <person name="Martin F."/>
            <person name="Thomas P.D."/>
            <person name="Tyler B.M."/>
            <person name="De Vries R.P."/>
            <person name="Kamoun S."/>
            <person name="Yandell M."/>
            <person name="Tisserat N."/>
            <person name="Buell C.R."/>
        </authorList>
    </citation>
    <scope>NUCLEOTIDE SEQUENCE</scope>
    <source>
        <strain evidence="15">DAOM:BR144</strain>
    </source>
</reference>
<evidence type="ECO:0000313" key="14">
    <source>
        <dbReference type="EnsemblProtists" id="PYU1_T005957"/>
    </source>
</evidence>
<dbReference type="EnsemblProtists" id="PYU1_T005957">
    <property type="protein sequence ID" value="PYU1_T005957"/>
    <property type="gene ID" value="PYU1_G005945"/>
</dbReference>
<evidence type="ECO:0000256" key="5">
    <source>
        <dbReference type="ARBA" id="ARBA00023015"/>
    </source>
</evidence>
<dbReference type="eggNOG" id="KOG0724">
    <property type="taxonomic scope" value="Eukaryota"/>
</dbReference>
<evidence type="ECO:0000256" key="3">
    <source>
        <dbReference type="ARBA" id="ARBA00022801"/>
    </source>
</evidence>
<dbReference type="VEuPathDB" id="FungiDB:PYU1_G005945"/>
<evidence type="ECO:0000256" key="4">
    <source>
        <dbReference type="ARBA" id="ARBA00022833"/>
    </source>
</evidence>
<keyword evidence="5" id="KW-0805">Transcription regulation</keyword>
<keyword evidence="6" id="KW-0482">Metalloprotease</keyword>
<keyword evidence="15" id="KW-1185">Reference proteome</keyword>
<name>K3WLW5_GLOUD</name>
<feature type="compositionally biased region" description="Low complexity" evidence="10">
    <location>
        <begin position="120"/>
        <end position="129"/>
    </location>
</feature>
<keyword evidence="7" id="KW-0238">DNA-binding</keyword>
<evidence type="ECO:0000256" key="10">
    <source>
        <dbReference type="SAM" id="MobiDB-lite"/>
    </source>
</evidence>
<evidence type="ECO:0000256" key="9">
    <source>
        <dbReference type="ARBA" id="ARBA00023242"/>
    </source>
</evidence>
<dbReference type="InterPro" id="IPR009057">
    <property type="entry name" value="Homeodomain-like_sf"/>
</dbReference>
<dbReference type="STRING" id="431595.K3WLW5"/>
<dbReference type="InterPro" id="IPR001005">
    <property type="entry name" value="SANT/Myb"/>
</dbReference>
<dbReference type="HOGENOM" id="CLU_1953179_0_0_1"/>
<dbReference type="AlphaFoldDB" id="K3WLW5"/>
<dbReference type="SUPFAM" id="SSF46689">
    <property type="entry name" value="Homeodomain-like"/>
    <property type="match status" value="1"/>
</dbReference>
<dbReference type="PANTHER" id="PTHR12802">
    <property type="entry name" value="SWI/SNF COMPLEX-RELATED"/>
    <property type="match status" value="1"/>
</dbReference>
<evidence type="ECO:0000256" key="8">
    <source>
        <dbReference type="ARBA" id="ARBA00023163"/>
    </source>
</evidence>
<dbReference type="FunFam" id="1.10.10.60:FF:000151">
    <property type="entry name" value="histone H2A deubiquitinase MYSM1 isoform X2"/>
    <property type="match status" value="1"/>
</dbReference>
<dbReference type="GO" id="GO:0008237">
    <property type="term" value="F:metallopeptidase activity"/>
    <property type="evidence" value="ECO:0007669"/>
    <property type="project" value="UniProtKB-KW"/>
</dbReference>
<sequence length="129" mass="14098">MPSVSNMSKPKIEKIKPQMGMNGGRWTEQEHQSFLAGLRLYGREWKKVASKIKTRTSAQIRSHAQKYFAKLARDDEIRKHAGSLSQHEGAASQPISSLYGYYSDGGSSATMNSGDDGADTDSTTGVRTG</sequence>
<dbReference type="InterPro" id="IPR017884">
    <property type="entry name" value="SANT_dom"/>
</dbReference>
<dbReference type="SMART" id="SM00717">
    <property type="entry name" value="SANT"/>
    <property type="match status" value="1"/>
</dbReference>
<evidence type="ECO:0000259" key="11">
    <source>
        <dbReference type="PROSITE" id="PS50090"/>
    </source>
</evidence>
<feature type="domain" description="HTH myb-type" evidence="13">
    <location>
        <begin position="22"/>
        <end position="72"/>
    </location>
</feature>
<dbReference type="GO" id="GO:0046872">
    <property type="term" value="F:metal ion binding"/>
    <property type="evidence" value="ECO:0007669"/>
    <property type="project" value="UniProtKB-KW"/>
</dbReference>
<reference evidence="15" key="2">
    <citation type="submission" date="2010-04" db="EMBL/GenBank/DDBJ databases">
        <authorList>
            <person name="Buell R."/>
            <person name="Hamilton J."/>
            <person name="Hostetler J."/>
        </authorList>
    </citation>
    <scope>NUCLEOTIDE SEQUENCE [LARGE SCALE GENOMIC DNA]</scope>
    <source>
        <strain evidence="15">DAOM:BR144</strain>
    </source>
</reference>
<accession>K3WLW5</accession>
<protein>
    <submittedName>
        <fullName evidence="14">Uncharacterized protein</fullName>
    </submittedName>
</protein>
<evidence type="ECO:0000256" key="2">
    <source>
        <dbReference type="ARBA" id="ARBA00022723"/>
    </source>
</evidence>
<keyword evidence="2" id="KW-0479">Metal-binding</keyword>
<dbReference type="PROSITE" id="PS51293">
    <property type="entry name" value="SANT"/>
    <property type="match status" value="1"/>
</dbReference>
<dbReference type="InterPro" id="IPR017930">
    <property type="entry name" value="Myb_dom"/>
</dbReference>
<dbReference type="PROSITE" id="PS50090">
    <property type="entry name" value="MYB_LIKE"/>
    <property type="match status" value="1"/>
</dbReference>
<dbReference type="EMBL" id="GL376625">
    <property type="status" value="NOT_ANNOTATED_CDS"/>
    <property type="molecule type" value="Genomic_DNA"/>
</dbReference>
<dbReference type="GO" id="GO:0006508">
    <property type="term" value="P:proteolysis"/>
    <property type="evidence" value="ECO:0007669"/>
    <property type="project" value="UniProtKB-KW"/>
</dbReference>
<evidence type="ECO:0000313" key="15">
    <source>
        <dbReference type="Proteomes" id="UP000019132"/>
    </source>
</evidence>
<proteinExistence type="predicted"/>
<keyword evidence="4" id="KW-0862">Zinc</keyword>
<dbReference type="PROSITE" id="PS51294">
    <property type="entry name" value="HTH_MYB"/>
    <property type="match status" value="1"/>
</dbReference>
<feature type="domain" description="Myb-like" evidence="11">
    <location>
        <begin position="18"/>
        <end position="68"/>
    </location>
</feature>
<reference evidence="14" key="3">
    <citation type="submission" date="2015-02" db="UniProtKB">
        <authorList>
            <consortium name="EnsemblProtists"/>
        </authorList>
    </citation>
    <scope>IDENTIFICATION</scope>
    <source>
        <strain evidence="14">DAOM BR144</strain>
    </source>
</reference>
<evidence type="ECO:0000256" key="1">
    <source>
        <dbReference type="ARBA" id="ARBA00022670"/>
    </source>
</evidence>
<feature type="domain" description="SANT" evidence="12">
    <location>
        <begin position="25"/>
        <end position="64"/>
    </location>
</feature>
<dbReference type="InParanoid" id="K3WLW5"/>
<evidence type="ECO:0000259" key="13">
    <source>
        <dbReference type="PROSITE" id="PS51294"/>
    </source>
</evidence>
<dbReference type="Pfam" id="PF00249">
    <property type="entry name" value="Myb_DNA-binding"/>
    <property type="match status" value="1"/>
</dbReference>
<keyword evidence="8" id="KW-0804">Transcription</keyword>
<dbReference type="NCBIfam" id="TIGR01557">
    <property type="entry name" value="myb_SHAQKYF"/>
    <property type="match status" value="1"/>
</dbReference>
<organism evidence="14 15">
    <name type="scientific">Globisporangium ultimum (strain ATCC 200006 / CBS 805.95 / DAOM BR144)</name>
    <name type="common">Pythium ultimum</name>
    <dbReference type="NCBI Taxonomy" id="431595"/>
    <lineage>
        <taxon>Eukaryota</taxon>
        <taxon>Sar</taxon>
        <taxon>Stramenopiles</taxon>
        <taxon>Oomycota</taxon>
        <taxon>Peronosporomycetes</taxon>
        <taxon>Pythiales</taxon>
        <taxon>Pythiaceae</taxon>
        <taxon>Globisporangium</taxon>
    </lineage>
</organism>
<evidence type="ECO:0000256" key="7">
    <source>
        <dbReference type="ARBA" id="ARBA00023125"/>
    </source>
</evidence>
<evidence type="ECO:0000256" key="6">
    <source>
        <dbReference type="ARBA" id="ARBA00023049"/>
    </source>
</evidence>
<keyword evidence="9" id="KW-0539">Nucleus</keyword>
<keyword evidence="3" id="KW-0378">Hydrolase</keyword>
<dbReference type="GO" id="GO:0003677">
    <property type="term" value="F:DNA binding"/>
    <property type="evidence" value="ECO:0007669"/>
    <property type="project" value="UniProtKB-KW"/>
</dbReference>
<keyword evidence="1" id="KW-0645">Protease</keyword>
<dbReference type="InterPro" id="IPR006447">
    <property type="entry name" value="Myb_dom_plants"/>
</dbReference>
<dbReference type="Proteomes" id="UP000019132">
    <property type="component" value="Unassembled WGS sequence"/>
</dbReference>
<feature type="region of interest" description="Disordered" evidence="10">
    <location>
        <begin position="108"/>
        <end position="129"/>
    </location>
</feature>
<evidence type="ECO:0000259" key="12">
    <source>
        <dbReference type="PROSITE" id="PS51293"/>
    </source>
</evidence>
<dbReference type="CDD" id="cd00167">
    <property type="entry name" value="SANT"/>
    <property type="match status" value="1"/>
</dbReference>